<dbReference type="AlphaFoldDB" id="A0A4R1KFG1"/>
<feature type="domain" description="HTH lacI-type" evidence="5">
    <location>
        <begin position="1"/>
        <end position="58"/>
    </location>
</feature>
<comment type="caution">
    <text evidence="6">The sequence shown here is derived from an EMBL/GenBank/DDBJ whole genome shotgun (WGS) entry which is preliminary data.</text>
</comment>
<dbReference type="SUPFAM" id="SSF47413">
    <property type="entry name" value="lambda repressor-like DNA-binding domains"/>
    <property type="match status" value="1"/>
</dbReference>
<keyword evidence="1" id="KW-0678">Repressor</keyword>
<dbReference type="InterPro" id="IPR010982">
    <property type="entry name" value="Lambda_DNA-bd_dom_sf"/>
</dbReference>
<dbReference type="GO" id="GO:0003700">
    <property type="term" value="F:DNA-binding transcription factor activity"/>
    <property type="evidence" value="ECO:0007669"/>
    <property type="project" value="TreeGrafter"/>
</dbReference>
<dbReference type="InterPro" id="IPR000843">
    <property type="entry name" value="HTH_LacI"/>
</dbReference>
<dbReference type="Proteomes" id="UP000295565">
    <property type="component" value="Unassembled WGS sequence"/>
</dbReference>
<evidence type="ECO:0000259" key="5">
    <source>
        <dbReference type="PROSITE" id="PS50932"/>
    </source>
</evidence>
<dbReference type="PANTHER" id="PTHR30146">
    <property type="entry name" value="LACI-RELATED TRANSCRIPTIONAL REPRESSOR"/>
    <property type="match status" value="1"/>
</dbReference>
<dbReference type="PROSITE" id="PS50932">
    <property type="entry name" value="HTH_LACI_2"/>
    <property type="match status" value="1"/>
</dbReference>
<evidence type="ECO:0000313" key="7">
    <source>
        <dbReference type="Proteomes" id="UP000295565"/>
    </source>
</evidence>
<evidence type="ECO:0000256" key="4">
    <source>
        <dbReference type="ARBA" id="ARBA00023163"/>
    </source>
</evidence>
<keyword evidence="4" id="KW-0804">Transcription</keyword>
<reference evidence="6 7" key="1">
    <citation type="submission" date="2019-03" db="EMBL/GenBank/DDBJ databases">
        <title>Genomic Encyclopedia of Type Strains, Phase IV (KMG-IV): sequencing the most valuable type-strain genomes for metagenomic binning, comparative biology and taxonomic classification.</title>
        <authorList>
            <person name="Goeker M."/>
        </authorList>
    </citation>
    <scope>NUCLEOTIDE SEQUENCE [LARGE SCALE GENOMIC DNA]</scope>
    <source>
        <strain evidence="6 7">DSM 18577</strain>
    </source>
</reference>
<name>A0A4R1KFG1_9GAMM</name>
<dbReference type="Gene3D" id="1.10.260.40">
    <property type="entry name" value="lambda repressor-like DNA-binding domains"/>
    <property type="match status" value="1"/>
</dbReference>
<dbReference type="RefSeq" id="WP_131911300.1">
    <property type="nucleotide sequence ID" value="NZ_OU594967.1"/>
</dbReference>
<keyword evidence="2" id="KW-0805">Transcription regulation</keyword>
<evidence type="ECO:0000256" key="2">
    <source>
        <dbReference type="ARBA" id="ARBA00023015"/>
    </source>
</evidence>
<sequence length="339" mass="37520">MKLAQIALLAGVSRTTASAVINGKAQQYRISDKTVARVMAVVEQYKYQPNQSAAQLRSGSSRSLGCIVPDLENPSYAKLAKHLEQSARERGYQLIICCSDDLPEVEIHLVQSLVARGVDALLVASSLPPDNDFYPKLLNSGKPIVALDRWLDPQLFANITSENRKGAAALMQSSLNESMHRVAIIGALPQLQVSSEREAGACQALKENLPHADYEFFYGHHFSQEQGAVMMNRALEFKPDLILTTAYVLLDGGLSQLVQRPEWLNKLTLATFGNNRLLDLLTHPVNSLTQQMPIIAEKAINIVLKALDGDYQSGLEVVPRRLIIRNKHNKSILMNEYHA</sequence>
<keyword evidence="7" id="KW-1185">Reference proteome</keyword>
<evidence type="ECO:0000256" key="1">
    <source>
        <dbReference type="ARBA" id="ARBA00022491"/>
    </source>
</evidence>
<dbReference type="Pfam" id="PF00532">
    <property type="entry name" value="Peripla_BP_1"/>
    <property type="match status" value="1"/>
</dbReference>
<evidence type="ECO:0000313" key="6">
    <source>
        <dbReference type="EMBL" id="TCK62763.1"/>
    </source>
</evidence>
<evidence type="ECO:0000256" key="3">
    <source>
        <dbReference type="ARBA" id="ARBA00023125"/>
    </source>
</evidence>
<gene>
    <name evidence="6" type="ORF">EV690_0430</name>
</gene>
<dbReference type="EMBL" id="SMGD01000004">
    <property type="protein sequence ID" value="TCK62763.1"/>
    <property type="molecule type" value="Genomic_DNA"/>
</dbReference>
<protein>
    <submittedName>
        <fullName evidence="6">LacI family transcriptional regulator</fullName>
    </submittedName>
</protein>
<dbReference type="NCBIfam" id="NF008452">
    <property type="entry name" value="PRK11303.1"/>
    <property type="match status" value="1"/>
</dbReference>
<dbReference type="InterPro" id="IPR001761">
    <property type="entry name" value="Peripla_BP/Lac1_sug-bd_dom"/>
</dbReference>
<dbReference type="SMART" id="SM00354">
    <property type="entry name" value="HTH_LACI"/>
    <property type="match status" value="1"/>
</dbReference>
<dbReference type="SUPFAM" id="SSF53822">
    <property type="entry name" value="Periplasmic binding protein-like I"/>
    <property type="match status" value="1"/>
</dbReference>
<dbReference type="FunFam" id="1.10.260.40:FF:000008">
    <property type="entry name" value="Fructose repressor (Catabolite repressor/activator)"/>
    <property type="match status" value="1"/>
</dbReference>
<organism evidence="6 7">
    <name type="scientific">Celerinatantimonas diazotrophica</name>
    <dbReference type="NCBI Taxonomy" id="412034"/>
    <lineage>
        <taxon>Bacteria</taxon>
        <taxon>Pseudomonadati</taxon>
        <taxon>Pseudomonadota</taxon>
        <taxon>Gammaproteobacteria</taxon>
        <taxon>Celerinatantimonadaceae</taxon>
        <taxon>Celerinatantimonas</taxon>
    </lineage>
</organism>
<dbReference type="Pfam" id="PF00356">
    <property type="entry name" value="LacI"/>
    <property type="match status" value="1"/>
</dbReference>
<dbReference type="OrthoDB" id="5756154at2"/>
<proteinExistence type="predicted"/>
<dbReference type="InterPro" id="IPR028082">
    <property type="entry name" value="Peripla_BP_I"/>
</dbReference>
<accession>A0A4R1KFG1</accession>
<keyword evidence="3" id="KW-0238">DNA-binding</keyword>
<dbReference type="Gene3D" id="3.40.50.2300">
    <property type="match status" value="2"/>
</dbReference>
<dbReference type="GO" id="GO:0000976">
    <property type="term" value="F:transcription cis-regulatory region binding"/>
    <property type="evidence" value="ECO:0007669"/>
    <property type="project" value="TreeGrafter"/>
</dbReference>
<dbReference type="PANTHER" id="PTHR30146:SF45">
    <property type="entry name" value="CATABOLITE REPRESSOR_ACTIVATOR"/>
    <property type="match status" value="1"/>
</dbReference>